<dbReference type="Proteomes" id="UP000234483">
    <property type="component" value="Unassembled WGS sequence"/>
</dbReference>
<dbReference type="SUPFAM" id="SSF55785">
    <property type="entry name" value="PYP-like sensor domain (PAS domain)"/>
    <property type="match status" value="1"/>
</dbReference>
<dbReference type="EMBL" id="CP026100">
    <property type="protein sequence ID" value="AYV45394.1"/>
    <property type="molecule type" value="Genomic_DNA"/>
</dbReference>
<dbReference type="InterPro" id="IPR036890">
    <property type="entry name" value="HATPase_C_sf"/>
</dbReference>
<dbReference type="RefSeq" id="WP_101712739.1">
    <property type="nucleotide sequence ID" value="NZ_CP026100.1"/>
</dbReference>
<dbReference type="PANTHER" id="PTHR41523:SF7">
    <property type="entry name" value="HISTIDINE KINASE"/>
    <property type="match status" value="1"/>
</dbReference>
<reference evidence="9 12" key="2">
    <citation type="submission" date="2018-01" db="EMBL/GenBank/DDBJ databases">
        <title>Complete genome sequence of Caulobacter flavus RHGG3.</title>
        <authorList>
            <person name="Yang E."/>
        </authorList>
    </citation>
    <scope>NUCLEOTIDE SEQUENCE [LARGE SCALE GENOMIC DNA]</scope>
    <source>
        <strain evidence="9 12">RHGG3</strain>
    </source>
</reference>
<dbReference type="OrthoDB" id="9760752at2"/>
<evidence type="ECO:0000256" key="7">
    <source>
        <dbReference type="ARBA" id="ARBA00022840"/>
    </source>
</evidence>
<evidence type="ECO:0000256" key="6">
    <source>
        <dbReference type="ARBA" id="ARBA00022777"/>
    </source>
</evidence>
<dbReference type="Pfam" id="PF08448">
    <property type="entry name" value="PAS_4"/>
    <property type="match status" value="1"/>
</dbReference>
<dbReference type="Gene3D" id="3.30.450.20">
    <property type="entry name" value="PAS domain"/>
    <property type="match status" value="1"/>
</dbReference>
<feature type="domain" description="Signal transduction histidine kinase HWE region" evidence="8">
    <location>
        <begin position="165"/>
        <end position="244"/>
    </location>
</feature>
<evidence type="ECO:0000256" key="4">
    <source>
        <dbReference type="ARBA" id="ARBA00022679"/>
    </source>
</evidence>
<keyword evidence="4" id="KW-0808">Transferase</keyword>
<accession>A0A2N5CV02</accession>
<dbReference type="EC" id="2.7.13.3" evidence="2"/>
<reference evidence="10 11" key="1">
    <citation type="submission" date="2017-12" db="EMBL/GenBank/DDBJ databases">
        <title>The genome sequence of Caulobacter flavus CGMCC1 15093.</title>
        <authorList>
            <person name="Gao J."/>
            <person name="Mao X."/>
            <person name="Sun J."/>
        </authorList>
    </citation>
    <scope>NUCLEOTIDE SEQUENCE [LARGE SCALE GENOMIC DNA]</scope>
    <source>
        <strain evidence="10 11">CGMCC1 15093</strain>
    </source>
</reference>
<evidence type="ECO:0000256" key="1">
    <source>
        <dbReference type="ARBA" id="ARBA00000085"/>
    </source>
</evidence>
<keyword evidence="7" id="KW-0067">ATP-binding</keyword>
<evidence type="ECO:0000313" key="12">
    <source>
        <dbReference type="Proteomes" id="UP000281192"/>
    </source>
</evidence>
<dbReference type="Pfam" id="PF07536">
    <property type="entry name" value="HWE_HK"/>
    <property type="match status" value="1"/>
</dbReference>
<dbReference type="InterPro" id="IPR011102">
    <property type="entry name" value="Sig_transdc_His_kinase_HWE"/>
</dbReference>
<sequence>MQSAASLLEAVDWDNHPLGPREAWPETLGMVVNSLLGSPESMYLVWGSERVFMFNDAYRPILGPRLEAAQGARFEDLWADAWPSVEPMFLKAEAGEASRVIDMFIPMERYGEPEDTWWTFSYTPVRDDAGAVLGVLCITNETTGKMRTEAAHAEAVAQQELLNHELSHRVKNIMSMVQAIAAQSLKSVQDQGAVRTFEDRLIALGHAHDVLLQHQWRPASVRSVIGPMLDLHDGRGQVAVEGPNVLLAADASLSLSLLLHELATNAAKYGALSVEAGRVSLSWRIEGERFVLDWRETGGPPAAAPARKGFGSRLISTGLRAAREAELIYAPHGFSARFTAPLERMTRD</sequence>
<dbReference type="Proteomes" id="UP000281192">
    <property type="component" value="Chromosome"/>
</dbReference>
<dbReference type="InterPro" id="IPR035965">
    <property type="entry name" value="PAS-like_dom_sf"/>
</dbReference>
<evidence type="ECO:0000256" key="2">
    <source>
        <dbReference type="ARBA" id="ARBA00012438"/>
    </source>
</evidence>
<dbReference type="GO" id="GO:0005524">
    <property type="term" value="F:ATP binding"/>
    <property type="evidence" value="ECO:0007669"/>
    <property type="project" value="UniProtKB-KW"/>
</dbReference>
<keyword evidence="3" id="KW-0597">Phosphoprotein</keyword>
<dbReference type="PANTHER" id="PTHR41523">
    <property type="entry name" value="TWO-COMPONENT SYSTEM SENSOR PROTEIN"/>
    <property type="match status" value="1"/>
</dbReference>
<dbReference type="Gene3D" id="3.30.565.10">
    <property type="entry name" value="Histidine kinase-like ATPase, C-terminal domain"/>
    <property type="match status" value="1"/>
</dbReference>
<keyword evidence="12" id="KW-1185">Reference proteome</keyword>
<protein>
    <recommendedName>
        <fullName evidence="2">histidine kinase</fullName>
        <ecNumber evidence="2">2.7.13.3</ecNumber>
    </recommendedName>
</protein>
<gene>
    <name evidence="9" type="ORF">C1707_03570</name>
    <name evidence="10" type="ORF">CFHF_09285</name>
</gene>
<name>A0A2N5CV02_9CAUL</name>
<dbReference type="KEGG" id="cfh:C1707_03570"/>
<comment type="catalytic activity">
    <reaction evidence="1">
        <text>ATP + protein L-histidine = ADP + protein N-phospho-L-histidine.</text>
        <dbReference type="EC" id="2.7.13.3"/>
    </reaction>
</comment>
<dbReference type="EMBL" id="PJRQ01000017">
    <property type="protein sequence ID" value="PLR17626.1"/>
    <property type="molecule type" value="Genomic_DNA"/>
</dbReference>
<keyword evidence="6 10" id="KW-0418">Kinase</keyword>
<evidence type="ECO:0000259" key="8">
    <source>
        <dbReference type="SMART" id="SM00911"/>
    </source>
</evidence>
<proteinExistence type="predicted"/>
<evidence type="ECO:0000256" key="3">
    <source>
        <dbReference type="ARBA" id="ARBA00022553"/>
    </source>
</evidence>
<dbReference type="GO" id="GO:0004673">
    <property type="term" value="F:protein histidine kinase activity"/>
    <property type="evidence" value="ECO:0007669"/>
    <property type="project" value="UniProtKB-EC"/>
</dbReference>
<dbReference type="InterPro" id="IPR013656">
    <property type="entry name" value="PAS_4"/>
</dbReference>
<evidence type="ECO:0000313" key="9">
    <source>
        <dbReference type="EMBL" id="AYV45394.1"/>
    </source>
</evidence>
<evidence type="ECO:0000313" key="11">
    <source>
        <dbReference type="Proteomes" id="UP000234483"/>
    </source>
</evidence>
<dbReference type="AlphaFoldDB" id="A0A2N5CV02"/>
<evidence type="ECO:0000313" key="10">
    <source>
        <dbReference type="EMBL" id="PLR17626.1"/>
    </source>
</evidence>
<keyword evidence="5" id="KW-0547">Nucleotide-binding</keyword>
<evidence type="ECO:0000256" key="5">
    <source>
        <dbReference type="ARBA" id="ARBA00022741"/>
    </source>
</evidence>
<dbReference type="SMART" id="SM00911">
    <property type="entry name" value="HWE_HK"/>
    <property type="match status" value="1"/>
</dbReference>
<organism evidence="10 11">
    <name type="scientific">Caulobacter flavus</name>
    <dbReference type="NCBI Taxonomy" id="1679497"/>
    <lineage>
        <taxon>Bacteria</taxon>
        <taxon>Pseudomonadati</taxon>
        <taxon>Pseudomonadota</taxon>
        <taxon>Alphaproteobacteria</taxon>
        <taxon>Caulobacterales</taxon>
        <taxon>Caulobacteraceae</taxon>
        <taxon>Caulobacter</taxon>
    </lineage>
</organism>